<dbReference type="RefSeq" id="WP_202827785.1">
    <property type="nucleotide sequence ID" value="NZ_JAEUXJ010000011.1"/>
</dbReference>
<accession>A0ABS1VA76</accession>
<name>A0ABS1VA76_9PROT</name>
<dbReference type="EMBL" id="JAEUXJ010000011">
    <property type="protein sequence ID" value="MBL6458046.1"/>
    <property type="molecule type" value="Genomic_DNA"/>
</dbReference>
<reference evidence="2 3" key="1">
    <citation type="submission" date="2021-01" db="EMBL/GenBank/DDBJ databases">
        <title>Belnapia mucosa sp. nov. and Belnapia arida sp. nov., isolated from the Tabernas Desert (Almeria, Spain).</title>
        <authorList>
            <person name="Molina-Menor E."/>
            <person name="Vidal-Verdu A."/>
            <person name="Calonge A."/>
            <person name="Satari L."/>
            <person name="Pereto Magraner J."/>
            <person name="Porcar Miralles M."/>
        </authorList>
    </citation>
    <scope>NUCLEOTIDE SEQUENCE [LARGE SCALE GENOMIC DNA]</scope>
    <source>
        <strain evidence="2 3">T6</strain>
    </source>
</reference>
<keyword evidence="1" id="KW-1133">Transmembrane helix</keyword>
<protein>
    <submittedName>
        <fullName evidence="2">Uncharacterized protein</fullName>
    </submittedName>
</protein>
<evidence type="ECO:0000256" key="1">
    <source>
        <dbReference type="SAM" id="Phobius"/>
    </source>
</evidence>
<evidence type="ECO:0000313" key="2">
    <source>
        <dbReference type="EMBL" id="MBL6458046.1"/>
    </source>
</evidence>
<keyword evidence="1" id="KW-0812">Transmembrane</keyword>
<keyword evidence="3" id="KW-1185">Reference proteome</keyword>
<organism evidence="2 3">
    <name type="scientific">Belnapia mucosa</name>
    <dbReference type="NCBI Taxonomy" id="2804532"/>
    <lineage>
        <taxon>Bacteria</taxon>
        <taxon>Pseudomonadati</taxon>
        <taxon>Pseudomonadota</taxon>
        <taxon>Alphaproteobacteria</taxon>
        <taxon>Acetobacterales</taxon>
        <taxon>Roseomonadaceae</taxon>
        <taxon>Belnapia</taxon>
    </lineage>
</organism>
<sequence>MPERNVTPAASPPLTTPLVWAWGGVLLTATTWLTGIIALFSSIIGLFD</sequence>
<comment type="caution">
    <text evidence="2">The sequence shown here is derived from an EMBL/GenBank/DDBJ whole genome shotgun (WGS) entry which is preliminary data.</text>
</comment>
<gene>
    <name evidence="2" type="ORF">JMJ55_22170</name>
</gene>
<proteinExistence type="predicted"/>
<evidence type="ECO:0000313" key="3">
    <source>
        <dbReference type="Proteomes" id="UP000606490"/>
    </source>
</evidence>
<keyword evidence="1" id="KW-0472">Membrane</keyword>
<dbReference type="Proteomes" id="UP000606490">
    <property type="component" value="Unassembled WGS sequence"/>
</dbReference>
<feature type="transmembrane region" description="Helical" evidence="1">
    <location>
        <begin position="20"/>
        <end position="47"/>
    </location>
</feature>